<keyword evidence="4" id="KW-0762">Sugar transport</keyword>
<dbReference type="RefSeq" id="WP_230315247.1">
    <property type="nucleotide sequence ID" value="NZ_JADPAK010000006.1"/>
</dbReference>
<feature type="domain" description="PTS EIIA type-4" evidence="8">
    <location>
        <begin position="2"/>
        <end position="119"/>
    </location>
</feature>
<evidence type="ECO:0000313" key="9">
    <source>
        <dbReference type="EMBL" id="RCA10745.1"/>
    </source>
</evidence>
<dbReference type="AlphaFoldDB" id="A0A367CDL9"/>
<organism evidence="9 10">
    <name type="scientific">Enterococcus durans</name>
    <dbReference type="NCBI Taxonomy" id="53345"/>
    <lineage>
        <taxon>Bacteria</taxon>
        <taxon>Bacillati</taxon>
        <taxon>Bacillota</taxon>
        <taxon>Bacilli</taxon>
        <taxon>Lactobacillales</taxon>
        <taxon>Enterococcaceae</taxon>
        <taxon>Enterococcus</taxon>
    </lineage>
</organism>
<dbReference type="GO" id="GO:0009401">
    <property type="term" value="P:phosphoenolpyruvate-dependent sugar phosphotransferase system"/>
    <property type="evidence" value="ECO:0007669"/>
    <property type="project" value="UniProtKB-KW"/>
</dbReference>
<keyword evidence="5" id="KW-0808">Transferase</keyword>
<accession>A0A367CDL9</accession>
<protein>
    <recommendedName>
        <fullName evidence="8">PTS EIIA type-4 domain-containing protein</fullName>
    </recommendedName>
</protein>
<evidence type="ECO:0000256" key="1">
    <source>
        <dbReference type="ARBA" id="ARBA00004496"/>
    </source>
</evidence>
<dbReference type="GO" id="GO:0016020">
    <property type="term" value="C:membrane"/>
    <property type="evidence" value="ECO:0007669"/>
    <property type="project" value="InterPro"/>
</dbReference>
<keyword evidence="3" id="KW-0963">Cytoplasm</keyword>
<comment type="caution">
    <text evidence="9">The sequence shown here is derived from an EMBL/GenBank/DDBJ whole genome shotgun (WGS) entry which is preliminary data.</text>
</comment>
<keyword evidence="6" id="KW-0598">Phosphotransferase system</keyword>
<name>A0A367CDL9_9ENTE</name>
<keyword evidence="7" id="KW-0418">Kinase</keyword>
<dbReference type="Proteomes" id="UP000252797">
    <property type="component" value="Unassembled WGS sequence"/>
</dbReference>
<dbReference type="Gene3D" id="3.40.50.510">
    <property type="entry name" value="Phosphotransferase system, mannose-type IIA component"/>
    <property type="match status" value="1"/>
</dbReference>
<dbReference type="SUPFAM" id="SSF53062">
    <property type="entry name" value="PTS system fructose IIA component-like"/>
    <property type="match status" value="1"/>
</dbReference>
<dbReference type="InterPro" id="IPR004701">
    <property type="entry name" value="PTS_EIIA_man-typ"/>
</dbReference>
<evidence type="ECO:0000256" key="6">
    <source>
        <dbReference type="ARBA" id="ARBA00022683"/>
    </source>
</evidence>
<dbReference type="CDD" id="cd00006">
    <property type="entry name" value="PTS_IIA_man"/>
    <property type="match status" value="1"/>
</dbReference>
<sequence length="138" mass="14922">MAKKYYLISHGEYAKGLKSALEMIAGPQESVQSFCLMSGCNPNDLISELMNTFDEKDEVVILGDMAGGSMCNAAMRLSLLPNVVLVSGINLPLAMEIVLTKATKKGVIDSIILNVRQSIKILSLEIGNNDSPEDDLFV</sequence>
<evidence type="ECO:0000313" key="10">
    <source>
        <dbReference type="Proteomes" id="UP000252797"/>
    </source>
</evidence>
<dbReference type="InterPro" id="IPR051471">
    <property type="entry name" value="Bacterial_PTS_sugar_comp"/>
</dbReference>
<dbReference type="PANTHER" id="PTHR33799">
    <property type="entry name" value="PTS PERMEASE-RELATED-RELATED"/>
    <property type="match status" value="1"/>
</dbReference>
<proteinExistence type="predicted"/>
<evidence type="ECO:0000256" key="7">
    <source>
        <dbReference type="ARBA" id="ARBA00022777"/>
    </source>
</evidence>
<comment type="subcellular location">
    <subcellularLocation>
        <location evidence="1">Cytoplasm</location>
    </subcellularLocation>
</comment>
<evidence type="ECO:0000256" key="2">
    <source>
        <dbReference type="ARBA" id="ARBA00022448"/>
    </source>
</evidence>
<evidence type="ECO:0000256" key="3">
    <source>
        <dbReference type="ARBA" id="ARBA00022490"/>
    </source>
</evidence>
<keyword evidence="2" id="KW-0813">Transport</keyword>
<dbReference type="PROSITE" id="PS51096">
    <property type="entry name" value="PTS_EIIA_TYPE_4"/>
    <property type="match status" value="1"/>
</dbReference>
<dbReference type="EMBL" id="LEPB01000004">
    <property type="protein sequence ID" value="RCA10745.1"/>
    <property type="molecule type" value="Genomic_DNA"/>
</dbReference>
<evidence type="ECO:0000256" key="5">
    <source>
        <dbReference type="ARBA" id="ARBA00022679"/>
    </source>
</evidence>
<dbReference type="InterPro" id="IPR036662">
    <property type="entry name" value="PTS_EIIA_man-typ_sf"/>
</dbReference>
<dbReference type="GO" id="GO:0005737">
    <property type="term" value="C:cytoplasm"/>
    <property type="evidence" value="ECO:0007669"/>
    <property type="project" value="UniProtKB-SubCell"/>
</dbReference>
<evidence type="ECO:0000256" key="4">
    <source>
        <dbReference type="ARBA" id="ARBA00022597"/>
    </source>
</evidence>
<reference evidence="9 10" key="1">
    <citation type="submission" date="2015-06" db="EMBL/GenBank/DDBJ databases">
        <title>The Genome Sequence of Enterococcus durans 4EA1.</title>
        <authorList>
            <consortium name="The Broad Institute Genomics Platform"/>
            <consortium name="The Broad Institute Genome Sequencing Center for Infectious Disease"/>
            <person name="Earl A.M."/>
            <person name="Van Tyne D."/>
            <person name="Lebreton F."/>
            <person name="Saavedra J.T."/>
            <person name="Gilmore M.S."/>
            <person name="Manson Mcguire A."/>
            <person name="Clock S."/>
            <person name="Crupain M."/>
            <person name="Rangan U."/>
            <person name="Young S."/>
            <person name="Abouelleil A."/>
            <person name="Cao P."/>
            <person name="Chapman S.B."/>
            <person name="Griggs A."/>
            <person name="Priest M."/>
            <person name="Shea T."/>
            <person name="Wortman J."/>
            <person name="Nusbaum C."/>
            <person name="Birren B."/>
        </authorList>
    </citation>
    <scope>NUCLEOTIDE SEQUENCE [LARGE SCALE GENOMIC DNA]</scope>
    <source>
        <strain evidence="9 10">4EA1</strain>
    </source>
</reference>
<evidence type="ECO:0000259" key="8">
    <source>
        <dbReference type="PROSITE" id="PS51096"/>
    </source>
</evidence>
<gene>
    <name evidence="9" type="ORF">EA71_01498</name>
</gene>
<dbReference type="GO" id="GO:0016301">
    <property type="term" value="F:kinase activity"/>
    <property type="evidence" value="ECO:0007669"/>
    <property type="project" value="UniProtKB-KW"/>
</dbReference>
<dbReference type="Pfam" id="PF03610">
    <property type="entry name" value="EIIA-man"/>
    <property type="match status" value="1"/>
</dbReference>
<dbReference type="InterPro" id="IPR033887">
    <property type="entry name" value="PTS_IIA_man"/>
</dbReference>
<dbReference type="PANTHER" id="PTHR33799:SF1">
    <property type="entry name" value="PTS SYSTEM MANNOSE-SPECIFIC EIIAB COMPONENT-RELATED"/>
    <property type="match status" value="1"/>
</dbReference>